<feature type="region of interest" description="Disordered" evidence="1">
    <location>
        <begin position="450"/>
        <end position="471"/>
    </location>
</feature>
<protein>
    <submittedName>
        <fullName evidence="2">Nucleotidyltransferase domain-containing protein</fullName>
    </submittedName>
</protein>
<proteinExistence type="predicted"/>
<name>A0A6I4WN36_9ACTN</name>
<keyword evidence="2" id="KW-0808">Transferase</keyword>
<dbReference type="Gene3D" id="3.40.50.300">
    <property type="entry name" value="P-loop containing nucleotide triphosphate hydrolases"/>
    <property type="match status" value="1"/>
</dbReference>
<sequence>MLLHDVDAAAGTVRSLARERAVSSRYAAYQRQLHDHVHRLIERDRHTAVVVGDRSVLAVQDELRALLAGGHPVLPDGALRDVQLVALGGLSESGKSTAGEYLRTRHAYARLKIGWLIRTAADLADLADPYACTPQVQAELLVDALDRYCAAHPYLDRVTIESLHRFEATAELRRLLGKQLTVLYLDAHADVRAARGTAGPGDVAERDIVKSERGAARVADLADEVIDNNRSSVALRHRLDQIALAARWPLRRPVPIAVGELGLPVRLAAYLTALLDQVTGEPAAVDLLAVTGSGARRTYRDGWSDLDVFVVAEPAGLPRLRQALDDLRDGLGGVKLGVTAVTAAECRSAAITPRLLHVLTLLGDGDYAPLWCRPGLSLPAPSPADDAAASAADAASAAIEIRRQLLHGAPDLRKLYKTTALLAKLILRILGTSQREHENDDSALVALLHDEPQNGPHDADPGQWAQRQRQARTDRATATTMATLVLDRWLSTFPQAGRS</sequence>
<organism evidence="2 3">
    <name type="scientific">Actinomadura rayongensis</name>
    <dbReference type="NCBI Taxonomy" id="1429076"/>
    <lineage>
        <taxon>Bacteria</taxon>
        <taxon>Bacillati</taxon>
        <taxon>Actinomycetota</taxon>
        <taxon>Actinomycetes</taxon>
        <taxon>Streptosporangiales</taxon>
        <taxon>Thermomonosporaceae</taxon>
        <taxon>Actinomadura</taxon>
    </lineage>
</organism>
<dbReference type="OrthoDB" id="3414268at2"/>
<keyword evidence="3" id="KW-1185">Reference proteome</keyword>
<dbReference type="EMBL" id="WUTW01000014">
    <property type="protein sequence ID" value="MXQ68354.1"/>
    <property type="molecule type" value="Genomic_DNA"/>
</dbReference>
<gene>
    <name evidence="2" type="ORF">GQ466_30500</name>
</gene>
<evidence type="ECO:0000313" key="3">
    <source>
        <dbReference type="Proteomes" id="UP000431901"/>
    </source>
</evidence>
<dbReference type="AlphaFoldDB" id="A0A6I4WN36"/>
<dbReference type="InterPro" id="IPR027417">
    <property type="entry name" value="P-loop_NTPase"/>
</dbReference>
<dbReference type="Proteomes" id="UP000431901">
    <property type="component" value="Unassembled WGS sequence"/>
</dbReference>
<accession>A0A6I4WN36</accession>
<reference evidence="2 3" key="1">
    <citation type="submission" date="2019-12" db="EMBL/GenBank/DDBJ databases">
        <title>Nocardia macrotermitis sp. nov. and Nocardia aurantia sp. nov., isolated from the gut of the fungus growing-termite Macrotermes natalensis.</title>
        <authorList>
            <person name="Christine B."/>
            <person name="Rene B."/>
        </authorList>
    </citation>
    <scope>NUCLEOTIDE SEQUENCE [LARGE SCALE GENOMIC DNA]</scope>
    <source>
        <strain evidence="2 3">DSM 102126</strain>
    </source>
</reference>
<dbReference type="SUPFAM" id="SSF52540">
    <property type="entry name" value="P-loop containing nucleoside triphosphate hydrolases"/>
    <property type="match status" value="1"/>
</dbReference>
<feature type="compositionally biased region" description="Basic and acidic residues" evidence="1">
    <location>
        <begin position="450"/>
        <end position="460"/>
    </location>
</feature>
<evidence type="ECO:0000313" key="2">
    <source>
        <dbReference type="EMBL" id="MXQ68354.1"/>
    </source>
</evidence>
<evidence type="ECO:0000256" key="1">
    <source>
        <dbReference type="SAM" id="MobiDB-lite"/>
    </source>
</evidence>
<dbReference type="GO" id="GO:0016740">
    <property type="term" value="F:transferase activity"/>
    <property type="evidence" value="ECO:0007669"/>
    <property type="project" value="UniProtKB-KW"/>
</dbReference>
<comment type="caution">
    <text evidence="2">The sequence shown here is derived from an EMBL/GenBank/DDBJ whole genome shotgun (WGS) entry which is preliminary data.</text>
</comment>